<feature type="transmembrane region" description="Helical" evidence="7">
    <location>
        <begin position="134"/>
        <end position="155"/>
    </location>
</feature>
<dbReference type="SUPFAM" id="SSF82861">
    <property type="entry name" value="Mechanosensitive channel protein MscS (YggB), transmembrane region"/>
    <property type="match status" value="1"/>
</dbReference>
<evidence type="ECO:0000256" key="7">
    <source>
        <dbReference type="SAM" id="Phobius"/>
    </source>
</evidence>
<feature type="domain" description="Mechanosensitive ion channel MscS C-terminal" evidence="9">
    <location>
        <begin position="254"/>
        <end position="338"/>
    </location>
</feature>
<protein>
    <submittedName>
        <fullName evidence="10">Mechanosensitive ion channel family protein</fullName>
    </submittedName>
</protein>
<dbReference type="InterPro" id="IPR023408">
    <property type="entry name" value="MscS_beta-dom_sf"/>
</dbReference>
<dbReference type="InterPro" id="IPR011066">
    <property type="entry name" value="MscS_channel_C_sf"/>
</dbReference>
<dbReference type="PANTHER" id="PTHR43634:SF2">
    <property type="entry name" value="LOW CONDUCTANCE MECHANOSENSITIVE CHANNEL YNAI"/>
    <property type="match status" value="1"/>
</dbReference>
<proteinExistence type="inferred from homology"/>
<evidence type="ECO:0000256" key="2">
    <source>
        <dbReference type="ARBA" id="ARBA00008017"/>
    </source>
</evidence>
<dbReference type="SUPFAM" id="SSF50182">
    <property type="entry name" value="Sm-like ribonucleoproteins"/>
    <property type="match status" value="1"/>
</dbReference>
<reference evidence="10" key="1">
    <citation type="journal article" date="2021" name="PeerJ">
        <title>Extensive microbial diversity within the chicken gut microbiome revealed by metagenomics and culture.</title>
        <authorList>
            <person name="Gilroy R."/>
            <person name="Ravi A."/>
            <person name="Getino M."/>
            <person name="Pursley I."/>
            <person name="Horton D.L."/>
            <person name="Alikhan N.F."/>
            <person name="Baker D."/>
            <person name="Gharbi K."/>
            <person name="Hall N."/>
            <person name="Watson M."/>
            <person name="Adriaenssens E.M."/>
            <person name="Foster-Nyarko E."/>
            <person name="Jarju S."/>
            <person name="Secka A."/>
            <person name="Antonio M."/>
            <person name="Oren A."/>
            <person name="Chaudhuri R.R."/>
            <person name="La Ragione R."/>
            <person name="Hildebrand F."/>
            <person name="Pallen M.J."/>
        </authorList>
    </citation>
    <scope>NUCLEOTIDE SEQUENCE</scope>
    <source>
        <strain evidence="10">5933</strain>
    </source>
</reference>
<gene>
    <name evidence="10" type="ORF">H9698_04570</name>
</gene>
<comment type="similarity">
    <text evidence="2">Belongs to the MscS (TC 1.A.23) family.</text>
</comment>
<feature type="domain" description="Mechanosensitive ion channel MscS" evidence="8">
    <location>
        <begin position="179"/>
        <end position="246"/>
    </location>
</feature>
<keyword evidence="3" id="KW-1003">Cell membrane</keyword>
<dbReference type="GO" id="GO:0005886">
    <property type="term" value="C:plasma membrane"/>
    <property type="evidence" value="ECO:0007669"/>
    <property type="project" value="UniProtKB-SubCell"/>
</dbReference>
<dbReference type="PANTHER" id="PTHR43634">
    <property type="entry name" value="OW CONDUCTANCE MECHANOSENSITIVE CHANNEL"/>
    <property type="match status" value="1"/>
</dbReference>
<dbReference type="AlphaFoldDB" id="A0A9D2TJ82"/>
<accession>A0A9D2TJ82</accession>
<comment type="subcellular location">
    <subcellularLocation>
        <location evidence="1">Cell membrane</location>
        <topology evidence="1">Multi-pass membrane protein</topology>
    </subcellularLocation>
</comment>
<evidence type="ECO:0000313" key="11">
    <source>
        <dbReference type="Proteomes" id="UP000823918"/>
    </source>
</evidence>
<feature type="transmembrane region" description="Helical" evidence="7">
    <location>
        <begin position="61"/>
        <end position="80"/>
    </location>
</feature>
<name>A0A9D2TJ82_9FIRM</name>
<dbReference type="Gene3D" id="1.10.287.1260">
    <property type="match status" value="1"/>
</dbReference>
<dbReference type="InterPro" id="IPR045042">
    <property type="entry name" value="YnaI-like"/>
</dbReference>
<dbReference type="InterPro" id="IPR006685">
    <property type="entry name" value="MscS_channel_2nd"/>
</dbReference>
<dbReference type="GO" id="GO:0055085">
    <property type="term" value="P:transmembrane transport"/>
    <property type="evidence" value="ECO:0007669"/>
    <property type="project" value="InterPro"/>
</dbReference>
<evidence type="ECO:0000256" key="3">
    <source>
        <dbReference type="ARBA" id="ARBA00022475"/>
    </source>
</evidence>
<dbReference type="Pfam" id="PF00924">
    <property type="entry name" value="MS_channel_2nd"/>
    <property type="match status" value="1"/>
</dbReference>
<evidence type="ECO:0000256" key="4">
    <source>
        <dbReference type="ARBA" id="ARBA00022692"/>
    </source>
</evidence>
<dbReference type="EMBL" id="DWWA01000022">
    <property type="protein sequence ID" value="HJC72054.1"/>
    <property type="molecule type" value="Genomic_DNA"/>
</dbReference>
<organism evidence="10 11">
    <name type="scientific">Candidatus Ruthenibacterium merdavium</name>
    <dbReference type="NCBI Taxonomy" id="2838752"/>
    <lineage>
        <taxon>Bacteria</taxon>
        <taxon>Bacillati</taxon>
        <taxon>Bacillota</taxon>
        <taxon>Clostridia</taxon>
        <taxon>Eubacteriales</taxon>
        <taxon>Oscillospiraceae</taxon>
        <taxon>Ruthenibacterium</taxon>
    </lineage>
</organism>
<dbReference type="Gene3D" id="3.30.70.100">
    <property type="match status" value="1"/>
</dbReference>
<dbReference type="InterPro" id="IPR011014">
    <property type="entry name" value="MscS_channel_TM-2"/>
</dbReference>
<keyword evidence="4 7" id="KW-0812">Transmembrane</keyword>
<keyword evidence="6 7" id="KW-0472">Membrane</keyword>
<reference evidence="10" key="2">
    <citation type="submission" date="2021-04" db="EMBL/GenBank/DDBJ databases">
        <authorList>
            <person name="Gilroy R."/>
        </authorList>
    </citation>
    <scope>NUCLEOTIDE SEQUENCE</scope>
    <source>
        <strain evidence="10">5933</strain>
    </source>
</reference>
<evidence type="ECO:0000259" key="9">
    <source>
        <dbReference type="Pfam" id="PF21082"/>
    </source>
</evidence>
<keyword evidence="5 7" id="KW-1133">Transmembrane helix</keyword>
<feature type="transmembrane region" description="Helical" evidence="7">
    <location>
        <begin position="92"/>
        <end position="113"/>
    </location>
</feature>
<comment type="caution">
    <text evidence="10">The sequence shown here is derived from an EMBL/GenBank/DDBJ whole genome shotgun (WGS) entry which is preliminary data.</text>
</comment>
<dbReference type="InterPro" id="IPR049278">
    <property type="entry name" value="MS_channel_C"/>
</dbReference>
<evidence type="ECO:0000256" key="6">
    <source>
        <dbReference type="ARBA" id="ARBA00023136"/>
    </source>
</evidence>
<dbReference type="Proteomes" id="UP000823918">
    <property type="component" value="Unassembled WGS sequence"/>
</dbReference>
<sequence length="361" mass="39816">MNYLAENYTVFLPSVIIFISFLVASFVCAKFLGPFLAGFAQRWNHPCIAEGLKVFLKPSSYCLIALGALLAVSSLPQFMVELFPWLSATGKAAGIACVVFFTIGLVRAVRIIPNLILGVGSKLEVETSKAFSKFIASILQAFIILIAISLILGILGLDIKLILTSLGLGGLSFALAGQDIVSNIFGGIIISLERPFEIGDWVKTPDVEGSIEDISLRSTKIRTLDDALTIVPNQKFTSTAITNWTRLQRRLAQFTLGLEYSTSPEVMEQVLADLREMLTTHPQVHPETVQVRFLNFNASSLDVYVQFYTTVTNIMEYRAAREDINLRIMKIFADRGASMAFPTQTVYMSDTNNAERGRTSC</sequence>
<evidence type="ECO:0000259" key="8">
    <source>
        <dbReference type="Pfam" id="PF00924"/>
    </source>
</evidence>
<evidence type="ECO:0000256" key="5">
    <source>
        <dbReference type="ARBA" id="ARBA00022989"/>
    </source>
</evidence>
<evidence type="ECO:0000256" key="1">
    <source>
        <dbReference type="ARBA" id="ARBA00004651"/>
    </source>
</evidence>
<dbReference type="Gene3D" id="2.30.30.60">
    <property type="match status" value="1"/>
</dbReference>
<feature type="transmembrane region" description="Helical" evidence="7">
    <location>
        <begin position="15"/>
        <end position="40"/>
    </location>
</feature>
<evidence type="ECO:0000313" key="10">
    <source>
        <dbReference type="EMBL" id="HJC72054.1"/>
    </source>
</evidence>
<dbReference type="InterPro" id="IPR010920">
    <property type="entry name" value="LSM_dom_sf"/>
</dbReference>
<dbReference type="Pfam" id="PF21082">
    <property type="entry name" value="MS_channel_3rd"/>
    <property type="match status" value="1"/>
</dbReference>
<dbReference type="SUPFAM" id="SSF82689">
    <property type="entry name" value="Mechanosensitive channel protein MscS (YggB), C-terminal domain"/>
    <property type="match status" value="1"/>
</dbReference>